<organism evidence="2 3">
    <name type="scientific">Calothrix parietina FACHB-288</name>
    <dbReference type="NCBI Taxonomy" id="2692896"/>
    <lineage>
        <taxon>Bacteria</taxon>
        <taxon>Bacillati</taxon>
        <taxon>Cyanobacteriota</taxon>
        <taxon>Cyanophyceae</taxon>
        <taxon>Nostocales</taxon>
        <taxon>Calotrichaceae</taxon>
        <taxon>Calothrix</taxon>
    </lineage>
</organism>
<name>A0ABR8AC32_9CYAN</name>
<reference evidence="2 3" key="1">
    <citation type="journal article" date="2020" name="ISME J.">
        <title>Comparative genomics reveals insights into cyanobacterial evolution and habitat adaptation.</title>
        <authorList>
            <person name="Chen M.Y."/>
            <person name="Teng W.K."/>
            <person name="Zhao L."/>
            <person name="Hu C.X."/>
            <person name="Zhou Y.K."/>
            <person name="Han B.P."/>
            <person name="Song L.R."/>
            <person name="Shu W.S."/>
        </authorList>
    </citation>
    <scope>NUCLEOTIDE SEQUENCE [LARGE SCALE GENOMIC DNA]</scope>
    <source>
        <strain evidence="2 3">FACHB-288</strain>
    </source>
</reference>
<comment type="caution">
    <text evidence="2">The sequence shown here is derived from an EMBL/GenBank/DDBJ whole genome shotgun (WGS) entry which is preliminary data.</text>
</comment>
<keyword evidence="3" id="KW-1185">Reference proteome</keyword>
<gene>
    <name evidence="2" type="ORF">H6G24_19075</name>
</gene>
<accession>A0ABR8AC32</accession>
<feature type="compositionally biased region" description="Low complexity" evidence="1">
    <location>
        <begin position="39"/>
        <end position="54"/>
    </location>
</feature>
<proteinExistence type="predicted"/>
<dbReference type="EMBL" id="JACJQH010000030">
    <property type="protein sequence ID" value="MBD2197582.1"/>
    <property type="molecule type" value="Genomic_DNA"/>
</dbReference>
<evidence type="ECO:0000313" key="2">
    <source>
        <dbReference type="EMBL" id="MBD2197582.1"/>
    </source>
</evidence>
<dbReference type="Proteomes" id="UP000658514">
    <property type="component" value="Unassembled WGS sequence"/>
</dbReference>
<sequence>MHLPFHCSLSNWHHQDKFFIYSANHEKFHNQTSKSRLRVNSQQSTVNSQQSTVNRQPSTLLSS</sequence>
<evidence type="ECO:0000256" key="1">
    <source>
        <dbReference type="SAM" id="MobiDB-lite"/>
    </source>
</evidence>
<dbReference type="RefSeq" id="WP_190547360.1">
    <property type="nucleotide sequence ID" value="NZ_CAWPNO010000063.1"/>
</dbReference>
<evidence type="ECO:0000313" key="3">
    <source>
        <dbReference type="Proteomes" id="UP000658514"/>
    </source>
</evidence>
<protein>
    <submittedName>
        <fullName evidence="2">Uncharacterized protein</fullName>
    </submittedName>
</protein>
<feature type="region of interest" description="Disordered" evidence="1">
    <location>
        <begin position="31"/>
        <end position="63"/>
    </location>
</feature>